<evidence type="ECO:0000313" key="2">
    <source>
        <dbReference type="Proteomes" id="UP000284403"/>
    </source>
</evidence>
<name>A0A3R7LWM7_9TRYP</name>
<evidence type="ECO:0000313" key="1">
    <source>
        <dbReference type="EMBL" id="RNE95017.1"/>
    </source>
</evidence>
<protein>
    <submittedName>
        <fullName evidence="1">Uncharacterized protein</fullName>
    </submittedName>
</protein>
<dbReference type="EMBL" id="MKKU01001551">
    <property type="protein sequence ID" value="RNE95017.1"/>
    <property type="molecule type" value="Genomic_DNA"/>
</dbReference>
<dbReference type="Proteomes" id="UP000284403">
    <property type="component" value="Unassembled WGS sequence"/>
</dbReference>
<sequence>MHLAVAKSVEDTCHGTGAVLDECLLGASVQGLTPQPPGAAVQMRLGGLRGAIGGRVPQGACVTGWPPFFFVGEPKSKQATRPHRPRLWLRGATPLGGLPLLRGTL</sequence>
<dbReference type="AlphaFoldDB" id="A0A3R7LWM7"/>
<gene>
    <name evidence="1" type="ORF">Tco025E_10236</name>
</gene>
<reference evidence="1 2" key="1">
    <citation type="journal article" date="2018" name="BMC Genomics">
        <title>Genomic comparison of Trypanosoma conorhini and Trypanosoma rangeli to Trypanosoma cruzi strains of high and low virulence.</title>
        <authorList>
            <person name="Bradwell K.R."/>
            <person name="Koparde V.N."/>
            <person name="Matveyev A.V."/>
            <person name="Serrano M.G."/>
            <person name="Alves J.M."/>
            <person name="Parikh H."/>
            <person name="Huang B."/>
            <person name="Lee V."/>
            <person name="Espinosa-Alvarez O."/>
            <person name="Ortiz P.A."/>
            <person name="Costa-Martins A.G."/>
            <person name="Teixeira M.M."/>
            <person name="Buck G.A."/>
        </authorList>
    </citation>
    <scope>NUCLEOTIDE SEQUENCE [LARGE SCALE GENOMIC DNA]</scope>
    <source>
        <strain evidence="1 2">025E</strain>
    </source>
</reference>
<proteinExistence type="predicted"/>
<accession>A0A3R7LWM7</accession>
<dbReference type="RefSeq" id="XP_029222887.1">
    <property type="nucleotide sequence ID" value="XM_029377019.1"/>
</dbReference>
<organism evidence="1 2">
    <name type="scientific">Trypanosoma conorhini</name>
    <dbReference type="NCBI Taxonomy" id="83891"/>
    <lineage>
        <taxon>Eukaryota</taxon>
        <taxon>Discoba</taxon>
        <taxon>Euglenozoa</taxon>
        <taxon>Kinetoplastea</taxon>
        <taxon>Metakinetoplastina</taxon>
        <taxon>Trypanosomatida</taxon>
        <taxon>Trypanosomatidae</taxon>
        <taxon>Trypanosoma</taxon>
    </lineage>
</organism>
<dbReference type="GeneID" id="40323847"/>
<keyword evidence="2" id="KW-1185">Reference proteome</keyword>
<comment type="caution">
    <text evidence="1">The sequence shown here is derived from an EMBL/GenBank/DDBJ whole genome shotgun (WGS) entry which is preliminary data.</text>
</comment>